<dbReference type="EMBL" id="JAACJN010000543">
    <property type="protein sequence ID" value="KAF5339716.1"/>
    <property type="molecule type" value="Genomic_DNA"/>
</dbReference>
<dbReference type="InterPro" id="IPR054722">
    <property type="entry name" value="PolX-like_BBD"/>
</dbReference>
<dbReference type="OrthoDB" id="2946818at2759"/>
<keyword evidence="4" id="KW-1185">Reference proteome</keyword>
<dbReference type="AlphaFoldDB" id="A0A8H5FK38"/>
<evidence type="ECO:0000313" key="3">
    <source>
        <dbReference type="EMBL" id="KAF5339716.1"/>
    </source>
</evidence>
<proteinExistence type="predicted"/>
<feature type="domain" description="Retrovirus-related Pol polyprotein from transposon TNT 1-94-like beta-barrel" evidence="2">
    <location>
        <begin position="446"/>
        <end position="528"/>
    </location>
</feature>
<reference evidence="3 4" key="1">
    <citation type="journal article" date="2020" name="ISME J.">
        <title>Uncovering the hidden diversity of litter-decomposition mechanisms in mushroom-forming fungi.</title>
        <authorList>
            <person name="Floudas D."/>
            <person name="Bentzer J."/>
            <person name="Ahren D."/>
            <person name="Johansson T."/>
            <person name="Persson P."/>
            <person name="Tunlid A."/>
        </authorList>
    </citation>
    <scope>NUCLEOTIDE SEQUENCE [LARGE SCALE GENOMIC DNA]</scope>
    <source>
        <strain evidence="3 4">CBS 406.79</strain>
    </source>
</reference>
<dbReference type="Proteomes" id="UP000518752">
    <property type="component" value="Unassembled WGS sequence"/>
</dbReference>
<organism evidence="3 4">
    <name type="scientific">Collybiopsis confluens</name>
    <dbReference type="NCBI Taxonomy" id="2823264"/>
    <lineage>
        <taxon>Eukaryota</taxon>
        <taxon>Fungi</taxon>
        <taxon>Dikarya</taxon>
        <taxon>Basidiomycota</taxon>
        <taxon>Agaricomycotina</taxon>
        <taxon>Agaricomycetes</taxon>
        <taxon>Agaricomycetidae</taxon>
        <taxon>Agaricales</taxon>
        <taxon>Marasmiineae</taxon>
        <taxon>Omphalotaceae</taxon>
        <taxon>Collybiopsis</taxon>
    </lineage>
</organism>
<comment type="caution">
    <text evidence="3">The sequence shown here is derived from an EMBL/GenBank/DDBJ whole genome shotgun (WGS) entry which is preliminary data.</text>
</comment>
<dbReference type="Pfam" id="PF14223">
    <property type="entry name" value="Retrotran_gag_2"/>
    <property type="match status" value="1"/>
</dbReference>
<name>A0A8H5FK38_9AGAR</name>
<accession>A0A8H5FK38</accession>
<sequence length="607" mass="66967">MAQTTEDKNMKTLKLTPIEAKEDGTNNYSEFRQKSMLELDAHGYYEHCDGPKYNPPRIPTLIPTRQETGVDPTGNLVTITIRGNEDVVAAAEQAAEGWSKVDKRVLAIIVRAVPSEKLYVVRDCVTAHEAWIALKNEYEPSNALTAVTIKQQIIGNVCRPGDDPVAWLDLMIQLYAKLQDADQNIMPDSEFASHLVTLMTEDSDWKYCRNKLFTKLRNHAARNMPLSSKQVIERLKSEEISLKISPGMISINNLMAGRQRKFGKNAERGAVTGVYTAVPLEQRLTTAPGPSRTNNPRQDRRPAPYNARQRTTRVMCENHFCESSRGHTKADCYAYGGGKQGQYPPTYKGKRDVHLAPAERLIARHKSRQVQEDAGNRFAGMAQYTNNTEEEVDDVLNGLAFMSFFPGDSGSCGDDDDDEVRIGEMVHVNAVALNTEVAKDDGVNHDTGASRHIFHDEQFFANYTKFDIPLAVHGFGSNLTAAAIGKGTVSMRARFDGETRLFSVSNALHIPSARCNLISGSRLDKKGVSTATGNGKITYFSPENFLFAGGSIVNDLYRMDGEPVVACDTKISTSPQSDLMAAMLPSITSLFPDAKSAETSTHGFTII</sequence>
<feature type="region of interest" description="Disordered" evidence="1">
    <location>
        <begin position="281"/>
        <end position="304"/>
    </location>
</feature>
<evidence type="ECO:0000313" key="4">
    <source>
        <dbReference type="Proteomes" id="UP000518752"/>
    </source>
</evidence>
<evidence type="ECO:0000259" key="2">
    <source>
        <dbReference type="Pfam" id="PF22936"/>
    </source>
</evidence>
<evidence type="ECO:0000256" key="1">
    <source>
        <dbReference type="SAM" id="MobiDB-lite"/>
    </source>
</evidence>
<protein>
    <recommendedName>
        <fullName evidence="2">Retrovirus-related Pol polyprotein from transposon TNT 1-94-like beta-barrel domain-containing protein</fullName>
    </recommendedName>
</protein>
<dbReference type="Pfam" id="PF22936">
    <property type="entry name" value="Pol_BBD"/>
    <property type="match status" value="1"/>
</dbReference>
<gene>
    <name evidence="3" type="ORF">D9757_015530</name>
</gene>